<dbReference type="RefSeq" id="WP_037497501.1">
    <property type="nucleotide sequence ID" value="NZ_JJMU01000024.1"/>
</dbReference>
<sequence length="180" mass="18468">MFNVQRETYNAGIPVFQHDKSLQVLTGGFTLNVSGYPDGAIIGSGTVIMVDESARAAVAVKTAVVTKAIATADTSIEVAKGHPLAVGDKVNGKTISAINKAETTHDVVELAAAYGKAEAIGNKIGSGDGNALLYNPVQVKAGNVHTVTAVVGGMVYARRIGFVSAATKAALPNVIFSQTK</sequence>
<name>A0A0B8T9D0_9SPHI</name>
<dbReference type="OrthoDB" id="706722at2"/>
<evidence type="ECO:0000313" key="2">
    <source>
        <dbReference type="Proteomes" id="UP000031802"/>
    </source>
</evidence>
<dbReference type="PATRIC" id="fig|1229276.3.peg.1706"/>
<reference evidence="2" key="1">
    <citation type="submission" date="2014-04" db="EMBL/GenBank/DDBJ databases">
        <title>Whole-Genome optical mapping and complete genome sequence of Sphingobacterium deserti sp. nov., a new spaces isolated from desert in the west of China.</title>
        <authorList>
            <person name="Teng C."/>
            <person name="Zhou Z."/>
            <person name="Li X."/>
            <person name="Chen M."/>
            <person name="Lin M."/>
            <person name="Wang L."/>
            <person name="Su S."/>
            <person name="Zhang C."/>
            <person name="Zhang W."/>
        </authorList>
    </citation>
    <scope>NUCLEOTIDE SEQUENCE [LARGE SCALE GENOMIC DNA]</scope>
    <source>
        <strain evidence="2">ACCC05744</strain>
    </source>
</reference>
<comment type="caution">
    <text evidence="1">The sequence shown here is derived from an EMBL/GenBank/DDBJ whole genome shotgun (WGS) entry which is preliminary data.</text>
</comment>
<evidence type="ECO:0000313" key="1">
    <source>
        <dbReference type="EMBL" id="KGE14625.1"/>
    </source>
</evidence>
<dbReference type="AlphaFoldDB" id="A0A0B8T9D0"/>
<accession>A0A0B8T9D0</accession>
<proteinExistence type="predicted"/>
<dbReference type="Proteomes" id="UP000031802">
    <property type="component" value="Unassembled WGS sequence"/>
</dbReference>
<organism evidence="1 2">
    <name type="scientific">Sphingobacterium deserti</name>
    <dbReference type="NCBI Taxonomy" id="1229276"/>
    <lineage>
        <taxon>Bacteria</taxon>
        <taxon>Pseudomonadati</taxon>
        <taxon>Bacteroidota</taxon>
        <taxon>Sphingobacteriia</taxon>
        <taxon>Sphingobacteriales</taxon>
        <taxon>Sphingobacteriaceae</taxon>
        <taxon>Sphingobacterium</taxon>
    </lineage>
</organism>
<reference evidence="1 2" key="2">
    <citation type="journal article" date="2015" name="PLoS ONE">
        <title>Whole-Genome Optical Mapping and Finished Genome Sequence of Sphingobacterium deserti sp. nov., a New Species Isolated from the Western Desert of China.</title>
        <authorList>
            <person name="Teng C."/>
            <person name="Zhou Z."/>
            <person name="Molnar I."/>
            <person name="Li X."/>
            <person name="Tang R."/>
            <person name="Chen M."/>
            <person name="Wang L."/>
            <person name="Su S."/>
            <person name="Zhang W."/>
            <person name="Lin M."/>
        </authorList>
    </citation>
    <scope>NUCLEOTIDE SEQUENCE [LARGE SCALE GENOMIC DNA]</scope>
    <source>
        <strain evidence="2">ACCC05744</strain>
    </source>
</reference>
<gene>
    <name evidence="1" type="ORF">DI53_1654</name>
</gene>
<keyword evidence="2" id="KW-1185">Reference proteome</keyword>
<protein>
    <submittedName>
        <fullName evidence="1">Uncharacterized protein</fullName>
    </submittedName>
</protein>
<dbReference type="STRING" id="1229276.DI53_1654"/>
<dbReference type="EMBL" id="JJMU01000024">
    <property type="protein sequence ID" value="KGE14625.1"/>
    <property type="molecule type" value="Genomic_DNA"/>
</dbReference>